<name>A0A8K0DVH5_9ROSA</name>
<feature type="transmembrane region" description="Helical" evidence="1">
    <location>
        <begin position="188"/>
        <end position="209"/>
    </location>
</feature>
<reference evidence="2" key="1">
    <citation type="submission" date="2020-03" db="EMBL/GenBank/DDBJ databases">
        <title>A high-quality chromosome-level genome assembly of a woody plant with both climbing and erect habits, Rhamnella rubrinervis.</title>
        <authorList>
            <person name="Lu Z."/>
            <person name="Yang Y."/>
            <person name="Zhu X."/>
            <person name="Sun Y."/>
        </authorList>
    </citation>
    <scope>NUCLEOTIDE SEQUENCE</scope>
    <source>
        <strain evidence="2">BYM</strain>
        <tissue evidence="2">Leaf</tissue>
    </source>
</reference>
<dbReference type="Proteomes" id="UP000796880">
    <property type="component" value="Unassembled WGS sequence"/>
</dbReference>
<dbReference type="EMBL" id="VOIH02000009">
    <property type="protein sequence ID" value="KAF3438272.1"/>
    <property type="molecule type" value="Genomic_DNA"/>
</dbReference>
<evidence type="ECO:0000313" key="2">
    <source>
        <dbReference type="EMBL" id="KAF3438272.1"/>
    </source>
</evidence>
<evidence type="ECO:0000313" key="3">
    <source>
        <dbReference type="Proteomes" id="UP000796880"/>
    </source>
</evidence>
<dbReference type="AlphaFoldDB" id="A0A8K0DVH5"/>
<comment type="caution">
    <text evidence="2">The sequence shown here is derived from an EMBL/GenBank/DDBJ whole genome shotgun (WGS) entry which is preliminary data.</text>
</comment>
<accession>A0A8K0DVH5</accession>
<gene>
    <name evidence="2" type="ORF">FNV43_RR21033</name>
</gene>
<protein>
    <submittedName>
        <fullName evidence="2">Uncharacterized protein</fullName>
    </submittedName>
</protein>
<sequence length="233" mass="26639">MRSVHLLWKWLIYHLDEECYKQVLLRTLHKNVSGYSITARISLNFDVDTVTISQAIKKRRTQLLILVDPVFNLVPRTMTIDHSTHSHTITQVQENMTIPSPANLDTTLSVSVNTSVDVSHDIDLQPIVTIDPLLTKTEMPFNSHLIIEDITDAEGNSDVDDFLIDHDPAKDSDFELALMNNSELNFIIMPHFIITYFLLTISFFFSFILQKLSNRMCLPILKASSTKTHLLKS</sequence>
<keyword evidence="3" id="KW-1185">Reference proteome</keyword>
<keyword evidence="1" id="KW-1133">Transmembrane helix</keyword>
<keyword evidence="1" id="KW-0472">Membrane</keyword>
<proteinExistence type="predicted"/>
<evidence type="ECO:0000256" key="1">
    <source>
        <dbReference type="SAM" id="Phobius"/>
    </source>
</evidence>
<keyword evidence="1" id="KW-0812">Transmembrane</keyword>
<organism evidence="2 3">
    <name type="scientific">Rhamnella rubrinervis</name>
    <dbReference type="NCBI Taxonomy" id="2594499"/>
    <lineage>
        <taxon>Eukaryota</taxon>
        <taxon>Viridiplantae</taxon>
        <taxon>Streptophyta</taxon>
        <taxon>Embryophyta</taxon>
        <taxon>Tracheophyta</taxon>
        <taxon>Spermatophyta</taxon>
        <taxon>Magnoliopsida</taxon>
        <taxon>eudicotyledons</taxon>
        <taxon>Gunneridae</taxon>
        <taxon>Pentapetalae</taxon>
        <taxon>rosids</taxon>
        <taxon>fabids</taxon>
        <taxon>Rosales</taxon>
        <taxon>Rhamnaceae</taxon>
        <taxon>rhamnoid group</taxon>
        <taxon>Rhamneae</taxon>
        <taxon>Rhamnella</taxon>
    </lineage>
</organism>